<accession>A0A561VLH7</accession>
<dbReference type="NCBIfam" id="TIGR03544">
    <property type="entry name" value="DivI1A_domain"/>
    <property type="match status" value="1"/>
</dbReference>
<keyword evidence="4" id="KW-0963">Cytoplasm</keyword>
<dbReference type="AlphaFoldDB" id="A0A561VLH7"/>
<dbReference type="InterPro" id="IPR007793">
    <property type="entry name" value="DivIVA_fam"/>
</dbReference>
<dbReference type="InterPro" id="IPR019933">
    <property type="entry name" value="DivIVA_domain"/>
</dbReference>
<keyword evidence="5" id="KW-0132">Cell division</keyword>
<dbReference type="GO" id="GO:0005737">
    <property type="term" value="C:cytoplasm"/>
    <property type="evidence" value="ECO:0007669"/>
    <property type="project" value="UniProtKB-SubCell"/>
</dbReference>
<proteinExistence type="inferred from homology"/>
<dbReference type="RefSeq" id="WP_164466024.1">
    <property type="nucleotide sequence ID" value="NZ_BOMX01000092.1"/>
</dbReference>
<dbReference type="EMBL" id="VIWY01000005">
    <property type="protein sequence ID" value="TWG12457.1"/>
    <property type="molecule type" value="Genomic_DNA"/>
</dbReference>
<evidence type="ECO:0000256" key="5">
    <source>
        <dbReference type="ARBA" id="ARBA00022618"/>
    </source>
</evidence>
<keyword evidence="6 9" id="KW-0175">Coiled coil</keyword>
<gene>
    <name evidence="10" type="ORF">FHX34_105324</name>
</gene>
<evidence type="ECO:0000256" key="4">
    <source>
        <dbReference type="ARBA" id="ARBA00022490"/>
    </source>
</evidence>
<evidence type="ECO:0000313" key="10">
    <source>
        <dbReference type="EMBL" id="TWG12457.1"/>
    </source>
</evidence>
<sequence>MPLTPADIHHVEFARTALGRRGYDEEQVDALLDEAAQELVRLIDENDELRRRAEAAAEPVPAGPGEAEVAAAAAELERARQGCEQAEEQARRLASRLRQARQAPAAVVPGGENLDRVLAMAQRTADGHVQEAHQESHALITAARERSQQILGEARMLVTGIEREAHQQHREAIAAVQSNRDGMLREIDELTRVAVGYRAALGDHLSGQCQRLDGATADDPS</sequence>
<name>A0A561VLH7_ACTTI</name>
<dbReference type="PANTHER" id="PTHR35794:SF2">
    <property type="entry name" value="CELL DIVISION PROTEIN DIVIVA"/>
    <property type="match status" value="1"/>
</dbReference>
<dbReference type="Proteomes" id="UP000320239">
    <property type="component" value="Unassembled WGS sequence"/>
</dbReference>
<feature type="coiled-coil region" evidence="9">
    <location>
        <begin position="25"/>
        <end position="103"/>
    </location>
</feature>
<comment type="caution">
    <text evidence="10">The sequence shown here is derived from an EMBL/GenBank/DDBJ whole genome shotgun (WGS) entry which is preliminary data.</text>
</comment>
<evidence type="ECO:0000256" key="8">
    <source>
        <dbReference type="ARBA" id="ARBA00031737"/>
    </source>
</evidence>
<evidence type="ECO:0000256" key="3">
    <source>
        <dbReference type="ARBA" id="ARBA00018787"/>
    </source>
</evidence>
<dbReference type="GO" id="GO:0051301">
    <property type="term" value="P:cell division"/>
    <property type="evidence" value="ECO:0007669"/>
    <property type="project" value="UniProtKB-KW"/>
</dbReference>
<evidence type="ECO:0000256" key="9">
    <source>
        <dbReference type="SAM" id="Coils"/>
    </source>
</evidence>
<evidence type="ECO:0000256" key="2">
    <source>
        <dbReference type="ARBA" id="ARBA00009008"/>
    </source>
</evidence>
<organism evidence="10 11">
    <name type="scientific">Actinoplanes teichomyceticus</name>
    <dbReference type="NCBI Taxonomy" id="1867"/>
    <lineage>
        <taxon>Bacteria</taxon>
        <taxon>Bacillati</taxon>
        <taxon>Actinomycetota</taxon>
        <taxon>Actinomycetes</taxon>
        <taxon>Micromonosporales</taxon>
        <taxon>Micromonosporaceae</taxon>
        <taxon>Actinoplanes</taxon>
    </lineage>
</organism>
<reference evidence="10 11" key="1">
    <citation type="submission" date="2019-06" db="EMBL/GenBank/DDBJ databases">
        <title>Sequencing the genomes of 1000 actinobacteria strains.</title>
        <authorList>
            <person name="Klenk H.-P."/>
        </authorList>
    </citation>
    <scope>NUCLEOTIDE SEQUENCE [LARGE SCALE GENOMIC DNA]</scope>
    <source>
        <strain evidence="10 11">DSM 43866</strain>
    </source>
</reference>
<dbReference type="Gene3D" id="6.10.250.660">
    <property type="match status" value="1"/>
</dbReference>
<keyword evidence="11" id="KW-1185">Reference proteome</keyword>
<evidence type="ECO:0000256" key="7">
    <source>
        <dbReference type="ARBA" id="ARBA00023306"/>
    </source>
</evidence>
<evidence type="ECO:0000256" key="1">
    <source>
        <dbReference type="ARBA" id="ARBA00004496"/>
    </source>
</evidence>
<comment type="similarity">
    <text evidence="2">Belongs to the DivIVA family.</text>
</comment>
<evidence type="ECO:0000256" key="6">
    <source>
        <dbReference type="ARBA" id="ARBA00023054"/>
    </source>
</evidence>
<dbReference type="Pfam" id="PF05103">
    <property type="entry name" value="DivIVA"/>
    <property type="match status" value="1"/>
</dbReference>
<dbReference type="PANTHER" id="PTHR35794">
    <property type="entry name" value="CELL DIVISION PROTEIN DIVIVA"/>
    <property type="match status" value="1"/>
</dbReference>
<keyword evidence="7" id="KW-0131">Cell cycle</keyword>
<comment type="subcellular location">
    <subcellularLocation>
        <location evidence="1">Cytoplasm</location>
    </subcellularLocation>
</comment>
<protein>
    <recommendedName>
        <fullName evidence="3">Cell wall synthesis protein Wag31</fullName>
    </recommendedName>
    <alternativeName>
        <fullName evidence="8">Antigen 84</fullName>
    </alternativeName>
</protein>
<evidence type="ECO:0000313" key="11">
    <source>
        <dbReference type="Proteomes" id="UP000320239"/>
    </source>
</evidence>